<comment type="caution">
    <text evidence="1">The sequence shown here is derived from an EMBL/GenBank/DDBJ whole genome shotgun (WGS) entry which is preliminary data.</text>
</comment>
<dbReference type="Proteomes" id="UP000077519">
    <property type="component" value="Unassembled WGS sequence"/>
</dbReference>
<accession>A0A177YAN5</accession>
<gene>
    <name evidence="1" type="ORF">A3K89_06765</name>
</gene>
<dbReference type="RefSeq" id="WP_068428004.1">
    <property type="nucleotide sequence ID" value="NZ_LVHI01000023.1"/>
</dbReference>
<organism evidence="1 2">
    <name type="scientific">Rhodococcoides kyotonense</name>
    <dbReference type="NCBI Taxonomy" id="398843"/>
    <lineage>
        <taxon>Bacteria</taxon>
        <taxon>Bacillati</taxon>
        <taxon>Actinomycetota</taxon>
        <taxon>Actinomycetes</taxon>
        <taxon>Mycobacteriales</taxon>
        <taxon>Nocardiaceae</taxon>
        <taxon>Rhodococcoides</taxon>
    </lineage>
</organism>
<dbReference type="SUPFAM" id="SSF52540">
    <property type="entry name" value="P-loop containing nucleoside triphosphate hydrolases"/>
    <property type="match status" value="1"/>
</dbReference>
<keyword evidence="2" id="KW-1185">Reference proteome</keyword>
<evidence type="ECO:0000313" key="2">
    <source>
        <dbReference type="Proteomes" id="UP000077519"/>
    </source>
</evidence>
<dbReference type="InterPro" id="IPR027417">
    <property type="entry name" value="P-loop_NTPase"/>
</dbReference>
<sequence>MSVMLVLGSCGGAGTTTTSVGLANALSLQGNSVVAVDATVGGGDLVDRAADHAVTAATVESGYIDGDLSVTSTGAQVLGRAWPDADDPDFGRLDWYLSCTADAAVYDFGHRGFERDSASPLRSQPWAALVLVVPARPDAVRRSRTALHTIRLAAGAKALRRTTVVVSQCDPGPSVVGIDDMRRGLDSVFDVHEVPFDPHLASGSTVTAADLSPATARAYERILASNIRSAWGTMSA</sequence>
<evidence type="ECO:0008006" key="3">
    <source>
        <dbReference type="Google" id="ProtNLM"/>
    </source>
</evidence>
<dbReference type="Gene3D" id="3.40.50.300">
    <property type="entry name" value="P-loop containing nucleotide triphosphate hydrolases"/>
    <property type="match status" value="1"/>
</dbReference>
<name>A0A177YAN5_9NOCA</name>
<reference evidence="1 2" key="1">
    <citation type="submission" date="2016-03" db="EMBL/GenBank/DDBJ databases">
        <title>Genome sequence of Rhodococcus kyotonensis KB10.</title>
        <authorList>
            <person name="Jeong H."/>
            <person name="Hong C.E."/>
            <person name="Jo S.H."/>
            <person name="Park J.M."/>
        </authorList>
    </citation>
    <scope>NUCLEOTIDE SEQUENCE [LARGE SCALE GENOMIC DNA]</scope>
    <source>
        <strain evidence="1 2">KB10</strain>
    </source>
</reference>
<dbReference type="AlphaFoldDB" id="A0A177YAN5"/>
<dbReference type="EMBL" id="LVHI01000023">
    <property type="protein sequence ID" value="OAK52521.1"/>
    <property type="molecule type" value="Genomic_DNA"/>
</dbReference>
<proteinExistence type="predicted"/>
<protein>
    <recommendedName>
        <fullName evidence="3">MinD-like ATPase involved in chromosome partitioning or flagellar assembly</fullName>
    </recommendedName>
</protein>
<evidence type="ECO:0000313" key="1">
    <source>
        <dbReference type="EMBL" id="OAK52521.1"/>
    </source>
</evidence>